<evidence type="ECO:0000256" key="2">
    <source>
        <dbReference type="ARBA" id="ARBA00022679"/>
    </source>
</evidence>
<comment type="caution">
    <text evidence="5">Lacks conserved residue(s) required for the propagation of feature annotation.</text>
</comment>
<gene>
    <name evidence="5" type="primary">taw2</name>
    <name evidence="7" type="ORF">MBBAR_21c00160</name>
</gene>
<evidence type="ECO:0000256" key="5">
    <source>
        <dbReference type="HAMAP-Rule" id="MF_01922"/>
    </source>
</evidence>
<reference evidence="7 8" key="1">
    <citation type="submission" date="2014-12" db="EMBL/GenBank/DDBJ databases">
        <title>Genome sequence of Methanobrevibacter arboriphilicus DH1, DSM1125.</title>
        <authorList>
            <person name="Poehlein A."/>
            <person name="Thauer R.K."/>
            <person name="Seedorf H."/>
            <person name="Daniel R."/>
        </authorList>
    </citation>
    <scope>NUCLEOTIDE SEQUENCE [LARGE SCALE GENOMIC DNA]</scope>
    <source>
        <strain evidence="7 8">DH1</strain>
    </source>
</reference>
<dbReference type="SUPFAM" id="SSF53335">
    <property type="entry name" value="S-adenosyl-L-methionine-dependent methyltransferases"/>
    <property type="match status" value="1"/>
</dbReference>
<proteinExistence type="inferred from homology"/>
<dbReference type="InterPro" id="IPR030382">
    <property type="entry name" value="MeTrfase_TRM5/TYW2"/>
</dbReference>
<feature type="binding site" evidence="5">
    <location>
        <position position="81"/>
    </location>
    <ligand>
        <name>S-adenosyl-L-methionine</name>
        <dbReference type="ChEBI" id="CHEBI:59789"/>
    </ligand>
</feature>
<comment type="similarity">
    <text evidence="5">Belongs to the class I-like SAM-binding methyltransferase superfamily. TRM5/TYW2 family.</text>
</comment>
<evidence type="ECO:0000256" key="1">
    <source>
        <dbReference type="ARBA" id="ARBA00022603"/>
    </source>
</evidence>
<protein>
    <recommendedName>
        <fullName evidence="5">tRNA(Phe) (4-demethylwyosine(37)-C(7)) aminocarboxypropyltransferase</fullName>
        <ecNumber evidence="5">2.5.1.114</ecNumber>
    </recommendedName>
    <alternativeName>
        <fullName evidence="5">tRNA wyosine derivatives biosynthesis protein Taw2</fullName>
    </alternativeName>
</protein>
<comment type="subcellular location">
    <subcellularLocation>
        <location evidence="5">Cytoplasm</location>
    </subcellularLocation>
</comment>
<dbReference type="AlphaFoldDB" id="A0A1V6N129"/>
<dbReference type="GO" id="GO:0030488">
    <property type="term" value="P:tRNA methylation"/>
    <property type="evidence" value="ECO:0007669"/>
    <property type="project" value="TreeGrafter"/>
</dbReference>
<comment type="caution">
    <text evidence="7">The sequence shown here is derived from an EMBL/GenBank/DDBJ whole genome shotgun (WGS) entry which is preliminary data.</text>
</comment>
<dbReference type="PANTHER" id="PTHR23245">
    <property type="entry name" value="TRNA METHYLTRANSFERASE"/>
    <property type="match status" value="1"/>
</dbReference>
<dbReference type="InterPro" id="IPR029063">
    <property type="entry name" value="SAM-dependent_MTases_sf"/>
</dbReference>
<dbReference type="CDD" id="cd02440">
    <property type="entry name" value="AdoMet_MTases"/>
    <property type="match status" value="1"/>
</dbReference>
<dbReference type="GO" id="GO:0102522">
    <property type="term" value="F:tRNA 4-demethylwyosine alpha-amino-alpha-carboxypropyltransferase activity"/>
    <property type="evidence" value="ECO:0007669"/>
    <property type="project" value="UniProtKB-EC"/>
</dbReference>
<keyword evidence="8" id="KW-1185">Reference proteome</keyword>
<evidence type="ECO:0000256" key="3">
    <source>
        <dbReference type="ARBA" id="ARBA00022691"/>
    </source>
</evidence>
<keyword evidence="4 5" id="KW-0819">tRNA processing</keyword>
<organism evidence="7 8">
    <name type="scientific">Methanobrevibacter arboriphilus JCM 13429 = DSM 1125</name>
    <dbReference type="NCBI Taxonomy" id="1300164"/>
    <lineage>
        <taxon>Archaea</taxon>
        <taxon>Methanobacteriati</taxon>
        <taxon>Methanobacteriota</taxon>
        <taxon>Methanomada group</taxon>
        <taxon>Methanobacteria</taxon>
        <taxon>Methanobacteriales</taxon>
        <taxon>Methanobacteriaceae</taxon>
        <taxon>Methanobrevibacter</taxon>
    </lineage>
</organism>
<keyword evidence="5" id="KW-0963">Cytoplasm</keyword>
<dbReference type="PANTHER" id="PTHR23245:SF41">
    <property type="entry name" value="TRNA(PHE) (4-DEMETHYLWYOSINE(37)-C(7)) AMINOCARBOXYPROPYLTRANSFERASE"/>
    <property type="match status" value="1"/>
</dbReference>
<evidence type="ECO:0000259" key="6">
    <source>
        <dbReference type="PROSITE" id="PS51684"/>
    </source>
</evidence>
<comment type="function">
    <text evidence="5">S-adenosyl-L-methionine-dependent transferase that acts as a component of the wyosine derivatives biosynthesis pathway. Catalyzes the transfer of the alpha-amino-alpha-carboxypropyl (acp) group from S-adenosyl-L-methionine to 4-demethylwyosine (imG-14), forming 7-aminocarboxypropyl-demethylwyosine (wybutosine-86) at position 37 of tRNA(Phe).</text>
</comment>
<keyword evidence="3 5" id="KW-0949">S-adenosyl-L-methionine</keyword>
<dbReference type="GO" id="GO:0005737">
    <property type="term" value="C:cytoplasm"/>
    <property type="evidence" value="ECO:0007669"/>
    <property type="project" value="UniProtKB-SubCell"/>
</dbReference>
<dbReference type="HAMAP" id="MF_01922">
    <property type="entry name" value="TYW2_archaea"/>
    <property type="match status" value="1"/>
</dbReference>
<accession>A0A1V6N129</accession>
<dbReference type="RefSeq" id="WP_080460858.1">
    <property type="nucleotide sequence ID" value="NZ_JXMW01000021.1"/>
</dbReference>
<dbReference type="Gene3D" id="3.40.50.150">
    <property type="entry name" value="Vaccinia Virus protein VP39"/>
    <property type="match status" value="1"/>
</dbReference>
<dbReference type="FunFam" id="3.40.50.150:FF:000131">
    <property type="entry name" value="tRNA wybutosine-synthesizing protein 2/3/4"/>
    <property type="match status" value="1"/>
</dbReference>
<dbReference type="InterPro" id="IPR030867">
    <property type="entry name" value="TYW2_archaea"/>
</dbReference>
<feature type="domain" description="SAM-dependent methyltransferase TRM5/TYW2-type" evidence="6">
    <location>
        <begin position="3"/>
        <end position="256"/>
    </location>
</feature>
<dbReference type="GO" id="GO:0008175">
    <property type="term" value="F:tRNA methyltransferase activity"/>
    <property type="evidence" value="ECO:0007669"/>
    <property type="project" value="TreeGrafter"/>
</dbReference>
<feature type="binding site" evidence="5">
    <location>
        <position position="88"/>
    </location>
    <ligand>
        <name>S-adenosyl-L-methionine</name>
        <dbReference type="ChEBI" id="CHEBI:59789"/>
    </ligand>
</feature>
<dbReference type="Pfam" id="PF02475">
    <property type="entry name" value="TRM5-TYW2_MTfase"/>
    <property type="match status" value="1"/>
</dbReference>
<dbReference type="PROSITE" id="PS51684">
    <property type="entry name" value="SAM_MT_TRM5_TYW2"/>
    <property type="match status" value="1"/>
</dbReference>
<feature type="binding site" evidence="5">
    <location>
        <position position="128"/>
    </location>
    <ligand>
        <name>S-adenosyl-L-methionine</name>
        <dbReference type="ChEBI" id="CHEBI:59789"/>
    </ligand>
</feature>
<comment type="catalytic activity">
    <reaction evidence="5">
        <text>4-demethylwyosine(37) in tRNA(Phe) + S-adenosyl-L-methionine = 4-demethyl-7-[(3S)-3-amino-3-carboxypropyl]wyosine(37) in tRNA(Phe) + S-methyl-5'-thioadenosine + H(+)</text>
        <dbReference type="Rhea" id="RHEA:36355"/>
        <dbReference type="Rhea" id="RHEA-COMP:10164"/>
        <dbReference type="Rhea" id="RHEA-COMP:10378"/>
        <dbReference type="ChEBI" id="CHEBI:15378"/>
        <dbReference type="ChEBI" id="CHEBI:17509"/>
        <dbReference type="ChEBI" id="CHEBI:59789"/>
        <dbReference type="ChEBI" id="CHEBI:64315"/>
        <dbReference type="ChEBI" id="CHEBI:73550"/>
        <dbReference type="EC" id="2.5.1.114"/>
    </reaction>
</comment>
<evidence type="ECO:0000256" key="4">
    <source>
        <dbReference type="ARBA" id="ARBA00022694"/>
    </source>
</evidence>
<dbReference type="Proteomes" id="UP000191661">
    <property type="component" value="Unassembled WGS sequence"/>
</dbReference>
<dbReference type="EC" id="2.5.1.114" evidence="5"/>
<evidence type="ECO:0000313" key="7">
    <source>
        <dbReference type="EMBL" id="OQD58297.1"/>
    </source>
</evidence>
<keyword evidence="2 5" id="KW-0808">Transferase</keyword>
<keyword evidence="1 7" id="KW-0489">Methyltransferase</keyword>
<dbReference type="EMBL" id="JXMW01000021">
    <property type="protein sequence ID" value="OQD58297.1"/>
    <property type="molecule type" value="Genomic_DNA"/>
</dbReference>
<name>A0A1V6N129_METAZ</name>
<dbReference type="InterPro" id="IPR056743">
    <property type="entry name" value="TRM5-TYW2-like_MTfase"/>
</dbReference>
<sequence length="256" mass="28889">MKWKKIGRILIIDKNLEDAYIGKLGNLLKEHNVDTIAKITGINGKMRKPSVQVLAGSKSTETIHKENGCLFKLDISKVMWSKGNTTERMRIANLVRDGEVIVDMFAGIGYFSIPIAFHSNPQKVYSIEINPESYFYLNKNIYLNKINHRSNKNWGHDVIKPILGDSALITPNISADRILMGYVKTTHNFLAPAVNSINSGGIIHYHETVPEKLMDTRPIKRIKKAAEDREVEILGNKIIKRYSPGVVHCVVDARIL</sequence>
<dbReference type="OrthoDB" id="8079at2157"/>
<evidence type="ECO:0000313" key="8">
    <source>
        <dbReference type="Proteomes" id="UP000191661"/>
    </source>
</evidence>